<gene>
    <name evidence="2" type="ORF">RRG08_041992</name>
</gene>
<sequence>MFEPDVVCSTLADSYSVYKITLRAPQCNRSVPSDPTSKPSRIVPFKRSSSRLILGWPDRRVTGVKEETCTLSGTARRDSSPAHAPAHILPPPTGAQDYDEMFHFSRGDLHEKQFSKFNYI</sequence>
<reference evidence="2" key="1">
    <citation type="journal article" date="2023" name="G3 (Bethesda)">
        <title>A reference genome for the long-term kleptoplast-retaining sea slug Elysia crispata morphotype clarki.</title>
        <authorList>
            <person name="Eastman K.E."/>
            <person name="Pendleton A.L."/>
            <person name="Shaikh M.A."/>
            <person name="Suttiyut T."/>
            <person name="Ogas R."/>
            <person name="Tomko P."/>
            <person name="Gavelis G."/>
            <person name="Widhalm J.R."/>
            <person name="Wisecaver J.H."/>
        </authorList>
    </citation>
    <scope>NUCLEOTIDE SEQUENCE</scope>
    <source>
        <strain evidence="2">ECLA1</strain>
    </source>
</reference>
<protein>
    <submittedName>
        <fullName evidence="2">Uncharacterized protein</fullName>
    </submittedName>
</protein>
<name>A0AAE0Z139_9GAST</name>
<dbReference type="AlphaFoldDB" id="A0AAE0Z139"/>
<dbReference type="EMBL" id="JAWDGP010005045">
    <property type="protein sequence ID" value="KAK3760151.1"/>
    <property type="molecule type" value="Genomic_DNA"/>
</dbReference>
<proteinExistence type="predicted"/>
<organism evidence="2 3">
    <name type="scientific">Elysia crispata</name>
    <name type="common">lettuce slug</name>
    <dbReference type="NCBI Taxonomy" id="231223"/>
    <lineage>
        <taxon>Eukaryota</taxon>
        <taxon>Metazoa</taxon>
        <taxon>Spiralia</taxon>
        <taxon>Lophotrochozoa</taxon>
        <taxon>Mollusca</taxon>
        <taxon>Gastropoda</taxon>
        <taxon>Heterobranchia</taxon>
        <taxon>Euthyneura</taxon>
        <taxon>Panpulmonata</taxon>
        <taxon>Sacoglossa</taxon>
        <taxon>Placobranchoidea</taxon>
        <taxon>Plakobranchidae</taxon>
        <taxon>Elysia</taxon>
    </lineage>
</organism>
<dbReference type="Proteomes" id="UP001283361">
    <property type="component" value="Unassembled WGS sequence"/>
</dbReference>
<evidence type="ECO:0000313" key="3">
    <source>
        <dbReference type="Proteomes" id="UP001283361"/>
    </source>
</evidence>
<accession>A0AAE0Z139</accession>
<comment type="caution">
    <text evidence="2">The sequence shown here is derived from an EMBL/GenBank/DDBJ whole genome shotgun (WGS) entry which is preliminary data.</text>
</comment>
<evidence type="ECO:0000256" key="1">
    <source>
        <dbReference type="SAM" id="MobiDB-lite"/>
    </source>
</evidence>
<keyword evidence="3" id="KW-1185">Reference proteome</keyword>
<evidence type="ECO:0000313" key="2">
    <source>
        <dbReference type="EMBL" id="KAK3760151.1"/>
    </source>
</evidence>
<feature type="region of interest" description="Disordered" evidence="1">
    <location>
        <begin position="71"/>
        <end position="92"/>
    </location>
</feature>